<dbReference type="Pfam" id="PF05133">
    <property type="entry name" value="SPP1_portal"/>
    <property type="match status" value="1"/>
</dbReference>
<dbReference type="InterPro" id="IPR021145">
    <property type="entry name" value="Portal_protein_SPP1_Gp6-like"/>
</dbReference>
<dbReference type="Proteomes" id="UP001193748">
    <property type="component" value="Unassembled WGS sequence"/>
</dbReference>
<protein>
    <submittedName>
        <fullName evidence="1">SPP1 family phage portal protein</fullName>
    </submittedName>
</protein>
<reference evidence="1" key="2">
    <citation type="journal article" date="2022" name="Nat. Biotechnol.">
        <title>Carbon-negative production of acetone and isopropanol by gas fermentation at industrial pilot scale.</title>
        <authorList>
            <person name="Liew F.E."/>
            <person name="Nogle R."/>
            <person name="Abdalla T."/>
            <person name="Rasor B.J."/>
            <person name="Canter C."/>
            <person name="Jensen R.O."/>
            <person name="Wang L."/>
            <person name="Strutz J."/>
            <person name="Chirania P."/>
            <person name="De Tissera S."/>
            <person name="Mueller A.P."/>
            <person name="Ruan Z."/>
            <person name="Gao A."/>
            <person name="Tran L."/>
            <person name="Engle N.L."/>
            <person name="Bromley J.C."/>
            <person name="Daniell J."/>
            <person name="Conrado R."/>
            <person name="Tschaplinski T.J."/>
            <person name="Giannone R.J."/>
            <person name="Hettich R.L."/>
            <person name="Karim A.S."/>
            <person name="Simpson S.D."/>
            <person name="Brown S.D."/>
            <person name="Leang C."/>
            <person name="Jewett M.C."/>
            <person name="Kopke M."/>
        </authorList>
    </citation>
    <scope>NUCLEOTIDE SEQUENCE</scope>
    <source>
        <strain evidence="1">DJ080</strain>
    </source>
</reference>
<evidence type="ECO:0000313" key="2">
    <source>
        <dbReference type="Proteomes" id="UP001193748"/>
    </source>
</evidence>
<dbReference type="NCBIfam" id="TIGR01538">
    <property type="entry name" value="portal_SPP1"/>
    <property type="match status" value="1"/>
</dbReference>
<name>A0AAX0B6C7_CLOBE</name>
<reference evidence="1" key="1">
    <citation type="submission" date="2020-05" db="EMBL/GenBank/DDBJ databases">
        <authorList>
            <person name="Brown S."/>
            <person name="Huntemann M."/>
            <person name="Clum A."/>
            <person name="Spunde A."/>
            <person name="Palaniappan K."/>
            <person name="Ritter S."/>
            <person name="Mikhailova N."/>
            <person name="Chen I.-M."/>
            <person name="Stamatis D."/>
            <person name="Reddy T."/>
            <person name="O'Malley R."/>
            <person name="Daum C."/>
            <person name="Shapiro N."/>
            <person name="Ivanova N."/>
            <person name="Kyrpides N."/>
            <person name="Woyke T."/>
        </authorList>
    </citation>
    <scope>NUCLEOTIDE SEQUENCE</scope>
    <source>
        <strain evidence="1">DJ080</strain>
    </source>
</reference>
<proteinExistence type="predicted"/>
<dbReference type="EMBL" id="JABSWW010000001">
    <property type="protein sequence ID" value="NRT90039.1"/>
    <property type="molecule type" value="Genomic_DNA"/>
</dbReference>
<dbReference type="AlphaFoldDB" id="A0AAX0B6C7"/>
<comment type="caution">
    <text evidence="1">The sequence shown here is derived from an EMBL/GenBank/DDBJ whole genome shotgun (WGS) entry which is preliminary data.</text>
</comment>
<organism evidence="1 2">
    <name type="scientific">Clostridium beijerinckii</name>
    <name type="common">Clostridium MP</name>
    <dbReference type="NCBI Taxonomy" id="1520"/>
    <lineage>
        <taxon>Bacteria</taxon>
        <taxon>Bacillati</taxon>
        <taxon>Bacillota</taxon>
        <taxon>Clostridia</taxon>
        <taxon>Eubacteriales</taxon>
        <taxon>Clostridiaceae</taxon>
        <taxon>Clostridium</taxon>
    </lineage>
</organism>
<dbReference type="InterPro" id="IPR006428">
    <property type="entry name" value="Portal_SPP1-type"/>
</dbReference>
<evidence type="ECO:0000313" key="1">
    <source>
        <dbReference type="EMBL" id="NRT90039.1"/>
    </source>
</evidence>
<sequence>MDIDIQLLEKVYSYYKAKKPLYDNMYSYYKGDSDAMKNYKMVTERSNNKTPVNFLKKFIKEEVSYSVGNDVTYISKSGNADIVNDIDYYLEHWSEQHDSDLMKRMLTYGFAYELYYTDDEAQFSSKIITPREGYAHVDDFGNILFFMRIYHKRFDSNVYIDVYDDSSVYHYKNGFTDDEGESHGFGKVPVSIAQVSIEKEDDTIYKDIKGLQDAYETNLSDISNEISDFRNAYLSLFGFQIEDEDVDEMKEKGIIQVPSDKGRAEWLIKNINDSFIQNTLSTQEDKMYQLTSHINHNEKMQSNLSGVALRSRLISLEEKCKLNQRALADCIKSRLKFLFIYLNLTQNKTYDYRDIKIKFTPNIPQDDTSTADIIQKLGDKLSTETGLAQLSFIENPQNEIEKIKKESELNKTKINLDEAAGE</sequence>
<gene>
    <name evidence="1" type="ORF">B0H41_003718</name>
</gene>
<accession>A0AAX0B6C7</accession>